<dbReference type="AlphaFoldDB" id="A0A976M5G7"/>
<feature type="region of interest" description="Disordered" evidence="1">
    <location>
        <begin position="885"/>
        <end position="907"/>
    </location>
</feature>
<dbReference type="InterPro" id="IPR046341">
    <property type="entry name" value="SET_dom_sf"/>
</dbReference>
<protein>
    <recommendedName>
        <fullName evidence="4">SET domain-containing protein</fullName>
    </recommendedName>
</protein>
<dbReference type="GO" id="GO:0016279">
    <property type="term" value="F:protein-lysine N-methyltransferase activity"/>
    <property type="evidence" value="ECO:0007669"/>
    <property type="project" value="TreeGrafter"/>
</dbReference>
<gene>
    <name evidence="2" type="ORF">MACJ_002053</name>
</gene>
<dbReference type="InterPro" id="IPR050600">
    <property type="entry name" value="SETD3_SETD6_MTase"/>
</dbReference>
<dbReference type="Gene3D" id="3.90.1410.10">
    <property type="entry name" value="set domain protein methyltransferase, domain 1"/>
    <property type="match status" value="1"/>
</dbReference>
<dbReference type="PANTHER" id="PTHR13271:SF137">
    <property type="entry name" value="SET DOMAIN-CONTAINING PROTEIN"/>
    <property type="match status" value="1"/>
</dbReference>
<evidence type="ECO:0000313" key="2">
    <source>
        <dbReference type="EMBL" id="UKJ88807.2"/>
    </source>
</evidence>
<dbReference type="EMBL" id="CP056066">
    <property type="protein sequence ID" value="UKJ88807.2"/>
    <property type="molecule type" value="Genomic_DNA"/>
</dbReference>
<accession>A0A976M5G7</accession>
<dbReference type="CDD" id="cd10527">
    <property type="entry name" value="SET_LSMT"/>
    <property type="match status" value="1"/>
</dbReference>
<evidence type="ECO:0008006" key="4">
    <source>
        <dbReference type="Google" id="ProtNLM"/>
    </source>
</evidence>
<dbReference type="SUPFAM" id="SSF82199">
    <property type="entry name" value="SET domain"/>
    <property type="match status" value="1"/>
</dbReference>
<dbReference type="PANTHER" id="PTHR13271">
    <property type="entry name" value="UNCHARACTERIZED PUTATIVE METHYLTRANSFERASE"/>
    <property type="match status" value="1"/>
</dbReference>
<proteinExistence type="predicted"/>
<name>A0A976M5G7_THEOR</name>
<dbReference type="OrthoDB" id="361857at2759"/>
<reference evidence="2" key="1">
    <citation type="submission" date="2022-07" db="EMBL/GenBank/DDBJ databases">
        <title>Evaluation of T. orientalis genome assembly methods using nanopore sequencing and analysis of variation between genomes.</title>
        <authorList>
            <person name="Yam J."/>
            <person name="Micallef M.L."/>
            <person name="Liu M."/>
            <person name="Djordjevic S.P."/>
            <person name="Bogema D.R."/>
            <person name="Jenkins C."/>
        </authorList>
    </citation>
    <scope>NUCLEOTIDE SEQUENCE</scope>
    <source>
        <strain evidence="2">Fish Creek</strain>
    </source>
</reference>
<sequence>MSPSKKSWIQSKRFKRIKNLFSKLGHINDSIEFGCLPRLDYNRDSIVETYELSREIDSRACKNDYSDLNDEYFVRFQGDDEDELLLMCKSNIDKGTSLIEIPLDVCYSLDSCVGSLLEAIRLMDVDSISGNHENVLHIKRLLELSIGVLAKKPTICPFFENLSQNSKESGPETFETRLNDFINYKRLLILRSLVLADHILSVDQVLIQVLDNPYVKYYNINSNERELFLLTLALASEYYLKIVSSVIKYMNDGNEYEEPDEEKVRALWLHHLYNKDVSHIPMMFDRECVEQIQESIVDHKISQRKMILVDMMGLFSDPLNVIRDRLELIAQSRSMIQDRSDGLYYSAKVDLKTNVEDVLEKMELELSENEIKHRVFSNSLFSIGAGELSYILGGTSMCDAQTRDKRDRMYYSISETGANIDGCNVGSNGHSGFDFYYDKRLCVDFFYDYILNNPSAKNILNKPVESVVLSLNSIVNTNSMSKFFCTIVSHAIRPGEYEADVMETSYMANSAPGIQCKLKDSLVDCDGDINKCGSKAYIVPLIDLCNHGGSKANSQISLSMLNEKGSFVLSSTSGIDPGDEILINYGDFDNNVCFLDYGFVSADDLNNHVLMEIDPNTIKDVANMHNTQTLLPTLFPEGIPSEKIDMINSLNLVEINDKGDLGHVYENPYFEGLPVVKYMEFNQRFMANRQVEDQSNMYYTSNASQDRTRFVDVPLSLDDEHYSHSNVNPLVRVDASGIPESRLILFLKILLCKTKKKLDWMKVQSAEKLSRSLNSPIDRKAFEMASSIALMQMNDKYNNSLFEDYKKALKNRMNGLPGAYSVGADCSTTKASTETTTKFKDLKKIGRRLVNSLVLAHSMRRKIPIYKCSAFYSSIAKKRVLNRANSSTGSTVQVNNSNDAGVDGTKR</sequence>
<evidence type="ECO:0000256" key="1">
    <source>
        <dbReference type="SAM" id="MobiDB-lite"/>
    </source>
</evidence>
<organism evidence="2 3">
    <name type="scientific">Theileria orientalis</name>
    <dbReference type="NCBI Taxonomy" id="68886"/>
    <lineage>
        <taxon>Eukaryota</taxon>
        <taxon>Sar</taxon>
        <taxon>Alveolata</taxon>
        <taxon>Apicomplexa</taxon>
        <taxon>Aconoidasida</taxon>
        <taxon>Piroplasmida</taxon>
        <taxon>Theileriidae</taxon>
        <taxon>Theileria</taxon>
    </lineage>
</organism>
<dbReference type="Proteomes" id="UP000244803">
    <property type="component" value="Chromosome 3"/>
</dbReference>
<feature type="compositionally biased region" description="Polar residues" evidence="1">
    <location>
        <begin position="885"/>
        <end position="899"/>
    </location>
</feature>
<evidence type="ECO:0000313" key="3">
    <source>
        <dbReference type="Proteomes" id="UP000244803"/>
    </source>
</evidence>